<sequence length="286" mass="31575">MHEETAMRRKNGSSMQKSSPQASQPAPTLLEGLKGHEDKAKKPSPKPTISLNDPSGNPVVSGPTKADGHPSEDASTEGLLTQEQKNCLFGILKDFLQEPSYLRDGAKMARCCGAYTLELVYGKRECELSVLAPSGSCHLRRKLPTGEMYLDLFCHRGEPLTFRNLQRVQGELAAAGVLSEKLQACFSLAISKFCGELGLVQKNTRLEIGCAGGAITFVSGEGRNSMIVYYDDNEKRPRYKITISDWWLKLFYYLRENLGDILAQAAESLELLQKIIVFLRAICAVI</sequence>
<proteinExistence type="predicted"/>
<dbReference type="EMBL" id="AKHW03003885">
    <property type="protein sequence ID" value="KYO32678.1"/>
    <property type="molecule type" value="Genomic_DNA"/>
</dbReference>
<evidence type="ECO:0000313" key="3">
    <source>
        <dbReference type="Proteomes" id="UP000050525"/>
    </source>
</evidence>
<reference evidence="2 3" key="1">
    <citation type="journal article" date="2012" name="Genome Biol.">
        <title>Sequencing three crocodilian genomes to illuminate the evolution of archosaurs and amniotes.</title>
        <authorList>
            <person name="St John J.A."/>
            <person name="Braun E.L."/>
            <person name="Isberg S.R."/>
            <person name="Miles L.G."/>
            <person name="Chong A.Y."/>
            <person name="Gongora J."/>
            <person name="Dalzell P."/>
            <person name="Moran C."/>
            <person name="Bed'hom B."/>
            <person name="Abzhanov A."/>
            <person name="Burgess S.C."/>
            <person name="Cooksey A.M."/>
            <person name="Castoe T.A."/>
            <person name="Crawford N.G."/>
            <person name="Densmore L.D."/>
            <person name="Drew J.C."/>
            <person name="Edwards S.V."/>
            <person name="Faircloth B.C."/>
            <person name="Fujita M.K."/>
            <person name="Greenwold M.J."/>
            <person name="Hoffmann F.G."/>
            <person name="Howard J.M."/>
            <person name="Iguchi T."/>
            <person name="Janes D.E."/>
            <person name="Khan S.Y."/>
            <person name="Kohno S."/>
            <person name="de Koning A.J."/>
            <person name="Lance S.L."/>
            <person name="McCarthy F.M."/>
            <person name="McCormack J.E."/>
            <person name="Merchant M.E."/>
            <person name="Peterson D.G."/>
            <person name="Pollock D.D."/>
            <person name="Pourmand N."/>
            <person name="Raney B.J."/>
            <person name="Roessler K.A."/>
            <person name="Sanford J.R."/>
            <person name="Sawyer R.H."/>
            <person name="Schmidt C.J."/>
            <person name="Triplett E.W."/>
            <person name="Tuberville T.D."/>
            <person name="Venegas-Anaya M."/>
            <person name="Howard J.T."/>
            <person name="Jarvis E.D."/>
            <person name="Guillette L.J.Jr."/>
            <person name="Glenn T.C."/>
            <person name="Green R.E."/>
            <person name="Ray D.A."/>
        </authorList>
    </citation>
    <scope>NUCLEOTIDE SEQUENCE [LARGE SCALE GENOMIC DNA]</scope>
    <source>
        <strain evidence="2">KSC_2009_1</strain>
    </source>
</reference>
<dbReference type="Proteomes" id="UP000050525">
    <property type="component" value="Unassembled WGS sequence"/>
</dbReference>
<feature type="region of interest" description="Disordered" evidence="1">
    <location>
        <begin position="1"/>
        <end position="76"/>
    </location>
</feature>
<evidence type="ECO:0000313" key="2">
    <source>
        <dbReference type="EMBL" id="KYO32678.1"/>
    </source>
</evidence>
<accession>A0A151N792</accession>
<organism evidence="2 3">
    <name type="scientific">Alligator mississippiensis</name>
    <name type="common">American alligator</name>
    <dbReference type="NCBI Taxonomy" id="8496"/>
    <lineage>
        <taxon>Eukaryota</taxon>
        <taxon>Metazoa</taxon>
        <taxon>Chordata</taxon>
        <taxon>Craniata</taxon>
        <taxon>Vertebrata</taxon>
        <taxon>Euteleostomi</taxon>
        <taxon>Archelosauria</taxon>
        <taxon>Archosauria</taxon>
        <taxon>Crocodylia</taxon>
        <taxon>Alligatoridae</taxon>
        <taxon>Alligatorinae</taxon>
        <taxon>Alligator</taxon>
    </lineage>
</organism>
<comment type="caution">
    <text evidence="2">The sequence shown here is derived from an EMBL/GenBank/DDBJ whole genome shotgun (WGS) entry which is preliminary data.</text>
</comment>
<protein>
    <submittedName>
        <fullName evidence="2">Uncharacterized protein</fullName>
    </submittedName>
</protein>
<gene>
    <name evidence="2" type="ORF">Y1Q_0024450</name>
</gene>
<evidence type="ECO:0000256" key="1">
    <source>
        <dbReference type="SAM" id="MobiDB-lite"/>
    </source>
</evidence>
<keyword evidence="3" id="KW-1185">Reference proteome</keyword>
<name>A0A151N792_ALLMI</name>
<dbReference type="PhylomeDB" id="A0A151N792"/>
<feature type="compositionally biased region" description="Polar residues" evidence="1">
    <location>
        <begin position="12"/>
        <end position="26"/>
    </location>
</feature>
<dbReference type="AlphaFoldDB" id="A0A151N792"/>